<accession>A0ABP7H2Q9</accession>
<reference evidence="3" key="1">
    <citation type="journal article" date="2019" name="Int. J. Syst. Evol. Microbiol.">
        <title>The Global Catalogue of Microorganisms (GCM) 10K type strain sequencing project: providing services to taxonomists for standard genome sequencing and annotation.</title>
        <authorList>
            <consortium name="The Broad Institute Genomics Platform"/>
            <consortium name="The Broad Institute Genome Sequencing Center for Infectious Disease"/>
            <person name="Wu L."/>
            <person name="Ma J."/>
        </authorList>
    </citation>
    <scope>NUCLEOTIDE SEQUENCE [LARGE SCALE GENOMIC DNA]</scope>
    <source>
        <strain evidence="3">JCM 17337</strain>
    </source>
</reference>
<evidence type="ECO:0000313" key="2">
    <source>
        <dbReference type="EMBL" id="GAA3780452.1"/>
    </source>
</evidence>
<proteinExistence type="predicted"/>
<keyword evidence="1" id="KW-0732">Signal</keyword>
<evidence type="ECO:0000256" key="1">
    <source>
        <dbReference type="SAM" id="SignalP"/>
    </source>
</evidence>
<feature type="signal peptide" evidence="1">
    <location>
        <begin position="1"/>
        <end position="19"/>
    </location>
</feature>
<comment type="caution">
    <text evidence="2">The sequence shown here is derived from an EMBL/GenBank/DDBJ whole genome shotgun (WGS) entry which is preliminary data.</text>
</comment>
<organism evidence="2 3">
    <name type="scientific">Flavobacterium ginsengiterrae</name>
    <dbReference type="NCBI Taxonomy" id="871695"/>
    <lineage>
        <taxon>Bacteria</taxon>
        <taxon>Pseudomonadati</taxon>
        <taxon>Bacteroidota</taxon>
        <taxon>Flavobacteriia</taxon>
        <taxon>Flavobacteriales</taxon>
        <taxon>Flavobacteriaceae</taxon>
        <taxon>Flavobacterium</taxon>
    </lineage>
</organism>
<evidence type="ECO:0000313" key="3">
    <source>
        <dbReference type="Proteomes" id="UP001500748"/>
    </source>
</evidence>
<dbReference type="RefSeq" id="WP_345146571.1">
    <property type="nucleotide sequence ID" value="NZ_BAABDU010000007.1"/>
</dbReference>
<feature type="chain" id="PRO_5045514991" evidence="1">
    <location>
        <begin position="20"/>
        <end position="51"/>
    </location>
</feature>
<protein>
    <submittedName>
        <fullName evidence="2">Uncharacterized protein</fullName>
    </submittedName>
</protein>
<keyword evidence="3" id="KW-1185">Reference proteome</keyword>
<gene>
    <name evidence="2" type="ORF">GCM10022423_40820</name>
</gene>
<sequence length="51" mass="5619">MKKVFTVLAIALFTIGLQAQDTAPAKKEKAKKESCCKKSADKKDKKCCSKK</sequence>
<name>A0ABP7H2Q9_9FLAO</name>
<dbReference type="Proteomes" id="UP001500748">
    <property type="component" value="Unassembled WGS sequence"/>
</dbReference>
<dbReference type="EMBL" id="BAABDU010000007">
    <property type="protein sequence ID" value="GAA3780452.1"/>
    <property type="molecule type" value="Genomic_DNA"/>
</dbReference>